<dbReference type="OrthoDB" id="198899at2"/>
<proteinExistence type="predicted"/>
<evidence type="ECO:0000313" key="3">
    <source>
        <dbReference type="EMBL" id="SJZ55772.1"/>
    </source>
</evidence>
<keyword evidence="2" id="KW-0677">Repeat</keyword>
<organism evidence="3 4">
    <name type="scientific">Cetobacterium ceti</name>
    <dbReference type="NCBI Taxonomy" id="180163"/>
    <lineage>
        <taxon>Bacteria</taxon>
        <taxon>Fusobacteriati</taxon>
        <taxon>Fusobacteriota</taxon>
        <taxon>Fusobacteriia</taxon>
        <taxon>Fusobacteriales</taxon>
        <taxon>Fusobacteriaceae</taxon>
        <taxon>Cetobacterium</taxon>
    </lineage>
</organism>
<evidence type="ECO:0000256" key="1">
    <source>
        <dbReference type="ARBA" id="ARBA00022441"/>
    </source>
</evidence>
<dbReference type="AlphaFoldDB" id="A0A1T4LM30"/>
<dbReference type="STRING" id="180163.SAMN02745174_00916"/>
<reference evidence="3 4" key="1">
    <citation type="submission" date="2017-02" db="EMBL/GenBank/DDBJ databases">
        <authorList>
            <person name="Peterson S.W."/>
        </authorList>
    </citation>
    <scope>NUCLEOTIDE SEQUENCE [LARGE SCALE GENOMIC DNA]</scope>
    <source>
        <strain evidence="3 4">ATCC 700028</strain>
    </source>
</reference>
<dbReference type="PANTHER" id="PTHR46228">
    <property type="entry name" value="KELCH DOMAIN-CONTAINING PROTEIN"/>
    <property type="match status" value="1"/>
</dbReference>
<dbReference type="EMBL" id="FUWX01000006">
    <property type="protein sequence ID" value="SJZ55772.1"/>
    <property type="molecule type" value="Genomic_DNA"/>
</dbReference>
<dbReference type="Pfam" id="PF24996">
    <property type="entry name" value="NANM"/>
    <property type="match status" value="2"/>
</dbReference>
<dbReference type="RefSeq" id="WP_078693434.1">
    <property type="nucleotide sequence ID" value="NZ_FUWX01000006.1"/>
</dbReference>
<dbReference type="InterPro" id="IPR015915">
    <property type="entry name" value="Kelch-typ_b-propeller"/>
</dbReference>
<keyword evidence="1" id="KW-0880">Kelch repeat</keyword>
<dbReference type="Proteomes" id="UP000191153">
    <property type="component" value="Unassembled WGS sequence"/>
</dbReference>
<dbReference type="PROSITE" id="PS51257">
    <property type="entry name" value="PROKAR_LIPOPROTEIN"/>
    <property type="match status" value="1"/>
</dbReference>
<dbReference type="SUPFAM" id="SSF117281">
    <property type="entry name" value="Kelch motif"/>
    <property type="match status" value="1"/>
</dbReference>
<keyword evidence="4" id="KW-1185">Reference proteome</keyword>
<dbReference type="InterPro" id="IPR056734">
    <property type="entry name" value="NANM"/>
</dbReference>
<name>A0A1T4LM30_9FUSO</name>
<dbReference type="PANTHER" id="PTHR46228:SF2">
    <property type="entry name" value="KELCH REPEAT PROTEIN (AFU_ORTHOLOGUE AFUA_4G14350)"/>
    <property type="match status" value="1"/>
</dbReference>
<protein>
    <submittedName>
        <fullName evidence="3">Cyclically-permuted mutarotase family protein</fullName>
    </submittedName>
</protein>
<evidence type="ECO:0000313" key="4">
    <source>
        <dbReference type="Proteomes" id="UP000191153"/>
    </source>
</evidence>
<dbReference type="InterPro" id="IPR019937">
    <property type="entry name" value="Cycl-permuted_mutarotase"/>
</dbReference>
<dbReference type="Gene3D" id="2.120.10.80">
    <property type="entry name" value="Kelch-type beta propeller"/>
    <property type="match status" value="1"/>
</dbReference>
<accession>A0A1T4LM30</accession>
<evidence type="ECO:0000256" key="2">
    <source>
        <dbReference type="ARBA" id="ARBA00022737"/>
    </source>
</evidence>
<dbReference type="NCBIfam" id="TIGR03548">
    <property type="entry name" value="mutarot_permut"/>
    <property type="match status" value="1"/>
</dbReference>
<sequence length="380" mass="41725">MKKFLLGILATTIVLGGCTNTKSISSNNIEKISWTHGGNLPAPKGFVKQHGVAGPLAGNINDYIVVAGGANFPYKSVLEGGAKKHYPDLYVLKDMNGKLETIHHQQLNQETGYGSTVSIPNGLIYIGGAYDSGISNKVYMLTLDSTNKVDVKEIGELPFTYFGGVVAYKNNKLYLAAGKQDGKDSNKFYEYDLTTKQTKELANFPGANRAQSVGQILNNGQEDLLYVFSGGANIAFTDGYAYSFKTNKWMKANSVKLNNKEISLLGASSVKLNDNELLVIGGFNKEVYDHAVKNLSTLKDKDLQEFKTKYFTTDPVDFNWNKEILIYNAKTNNWKTLGEVPFNAPCGEGLVLIGNKIYSINGEIKPGVRTEKMYIGTIEK</sequence>
<gene>
    <name evidence="3" type="ORF">SAMN02745174_00916</name>
</gene>